<protein>
    <submittedName>
        <fullName evidence="2">Glyoxylase, beta-lactamase superfamily II</fullName>
    </submittedName>
</protein>
<dbReference type="Proteomes" id="UP000186218">
    <property type="component" value="Unassembled WGS sequence"/>
</dbReference>
<evidence type="ECO:0000259" key="1">
    <source>
        <dbReference type="SMART" id="SM00849"/>
    </source>
</evidence>
<dbReference type="STRING" id="1344003.SAMN05445060_3898"/>
<dbReference type="AlphaFoldDB" id="A0A1N7HBQ3"/>
<reference evidence="2 3" key="1">
    <citation type="submission" date="2017-01" db="EMBL/GenBank/DDBJ databases">
        <authorList>
            <person name="Mah S.A."/>
            <person name="Swanson W.J."/>
            <person name="Moy G.W."/>
            <person name="Vacquier V.D."/>
        </authorList>
    </citation>
    <scope>NUCLEOTIDE SEQUENCE [LARGE SCALE GENOMIC DNA]</scope>
    <source>
        <strain evidence="2 3">CPCC 203464</strain>
    </source>
</reference>
<dbReference type="Pfam" id="PF00753">
    <property type="entry name" value="Lactamase_B"/>
    <property type="match status" value="1"/>
</dbReference>
<evidence type="ECO:0000313" key="3">
    <source>
        <dbReference type="Proteomes" id="UP000186218"/>
    </source>
</evidence>
<dbReference type="RefSeq" id="WP_076482699.1">
    <property type="nucleotide sequence ID" value="NZ_FTNT01000014.1"/>
</dbReference>
<dbReference type="OrthoDB" id="2971563at2"/>
<dbReference type="PANTHER" id="PTHR42951">
    <property type="entry name" value="METALLO-BETA-LACTAMASE DOMAIN-CONTAINING"/>
    <property type="match status" value="1"/>
</dbReference>
<sequence length="252" mass="26641">MTTTHIDTVAHPGGAAHLVSTYATNWILLQDDAGITLIDAGYPGNARDVTDSVRAIGGQMSDIRAGLLTHAHVDHIGGMAVLAGEHGFEVLTGADEVAHARREHLQQATPPDIAAMIARRPSALGWLSRVLRLGVLSRRGIDDVRAFTDDELARLPGAPVAVRSPGHTDGHVAYLVAGGRVLVTGDSLITAHPTVSTVGPQLISRTFDHDPARTRLSVETFTGLDADVIFPGHGPIHHGPVRDAARAALDRR</sequence>
<accession>A0A1N7HBQ3</accession>
<keyword evidence="3" id="KW-1185">Reference proteome</keyword>
<dbReference type="SMART" id="SM00849">
    <property type="entry name" value="Lactamase_B"/>
    <property type="match status" value="1"/>
</dbReference>
<organism evidence="2 3">
    <name type="scientific">Williamsia sterculiae</name>
    <dbReference type="NCBI Taxonomy" id="1344003"/>
    <lineage>
        <taxon>Bacteria</taxon>
        <taxon>Bacillati</taxon>
        <taxon>Actinomycetota</taxon>
        <taxon>Actinomycetes</taxon>
        <taxon>Mycobacteriales</taxon>
        <taxon>Nocardiaceae</taxon>
        <taxon>Williamsia</taxon>
    </lineage>
</organism>
<dbReference type="PANTHER" id="PTHR42951:SF14">
    <property type="entry name" value="METALLO-BETA-LACTAMASE SUPERFAMILY PROTEIN"/>
    <property type="match status" value="1"/>
</dbReference>
<feature type="domain" description="Metallo-beta-lactamase" evidence="1">
    <location>
        <begin position="23"/>
        <end position="233"/>
    </location>
</feature>
<dbReference type="SUPFAM" id="SSF56281">
    <property type="entry name" value="Metallo-hydrolase/oxidoreductase"/>
    <property type="match status" value="1"/>
</dbReference>
<dbReference type="Gene3D" id="3.60.15.10">
    <property type="entry name" value="Ribonuclease Z/Hydroxyacylglutathione hydrolase-like"/>
    <property type="match status" value="1"/>
</dbReference>
<dbReference type="InterPro" id="IPR036866">
    <property type="entry name" value="RibonucZ/Hydroxyglut_hydro"/>
</dbReference>
<name>A0A1N7HBQ3_9NOCA</name>
<gene>
    <name evidence="2" type="ORF">SAMN05445060_3898</name>
</gene>
<dbReference type="EMBL" id="FTNT01000014">
    <property type="protein sequence ID" value="SIS22108.1"/>
    <property type="molecule type" value="Genomic_DNA"/>
</dbReference>
<proteinExistence type="predicted"/>
<evidence type="ECO:0000313" key="2">
    <source>
        <dbReference type="EMBL" id="SIS22108.1"/>
    </source>
</evidence>
<dbReference type="InterPro" id="IPR001279">
    <property type="entry name" value="Metallo-B-lactamas"/>
</dbReference>
<dbReference type="InterPro" id="IPR050855">
    <property type="entry name" value="NDM-1-like"/>
</dbReference>